<evidence type="ECO:0000313" key="1">
    <source>
        <dbReference type="EMBL" id="KKN52708.1"/>
    </source>
</evidence>
<proteinExistence type="predicted"/>
<sequence length="528" mass="60762">MIASCTWCGKGFYKQGKHYWCTTRACRVIQAKYAIAIQQPNDEIALFYVPLPKQVDFELKPVRYLLGGGAAGATKSHQARFGLYRRALVIPNFEALILRKTWGQLEKHHLRLMAREALEFRSLGIEVYFHKGDREMVFPNGSIIEGGHMDNDDLDNYLSRERDVIVGDEASTFNPKDLLELSTRARSAKPEVEAFTRQLWGMTDRRRYPDIPAGGAAFWVLSNPGGEASSMLQDMFINKTPNYDEYPQLRELDSEGKPNYQPSEWGFVKGDLEDNPYLPKDYERNLALSSSPERFKQLRWGNWDVTTGQFFSEFDSRIHVKDLGTPEGVRWFRSYDYGYVHYGCCHWWAILPDGRLYIRAEFKHQHLDIERIATAMHRITKELHIKKISYTVGDKYSMGSRKDDTSGITRGRLFASCGVPMIDTNHDRMMGWTRIRELLSLRSDGLPWLVMHPNCTYLIRSMSAATSDKHNLEDIDYTDDHALSSVRYGAMSQHAPHEDREVELPEGAMGHDLRALQNPTPDNPYAFH</sequence>
<name>A0A0F9UGF8_9ZZZZ</name>
<evidence type="ECO:0008006" key="2">
    <source>
        <dbReference type="Google" id="ProtNLM"/>
    </source>
</evidence>
<dbReference type="Gene3D" id="3.40.50.300">
    <property type="entry name" value="P-loop containing nucleotide triphosphate hydrolases"/>
    <property type="match status" value="1"/>
</dbReference>
<protein>
    <recommendedName>
        <fullName evidence="2">Phage terminase large subunit N-terminal domain-containing protein</fullName>
    </recommendedName>
</protein>
<dbReference type="AlphaFoldDB" id="A0A0F9UGF8"/>
<dbReference type="Gene3D" id="3.30.420.280">
    <property type="match status" value="1"/>
</dbReference>
<dbReference type="EMBL" id="LAZR01001008">
    <property type="protein sequence ID" value="KKN52708.1"/>
    <property type="molecule type" value="Genomic_DNA"/>
</dbReference>
<dbReference type="InterPro" id="IPR027417">
    <property type="entry name" value="P-loop_NTPase"/>
</dbReference>
<comment type="caution">
    <text evidence="1">The sequence shown here is derived from an EMBL/GenBank/DDBJ whole genome shotgun (WGS) entry which is preliminary data.</text>
</comment>
<reference evidence="1" key="1">
    <citation type="journal article" date="2015" name="Nature">
        <title>Complex archaea that bridge the gap between prokaryotes and eukaryotes.</title>
        <authorList>
            <person name="Spang A."/>
            <person name="Saw J.H."/>
            <person name="Jorgensen S.L."/>
            <person name="Zaremba-Niedzwiedzka K."/>
            <person name="Martijn J."/>
            <person name="Lind A.E."/>
            <person name="van Eijk R."/>
            <person name="Schleper C."/>
            <person name="Guy L."/>
            <person name="Ettema T.J."/>
        </authorList>
    </citation>
    <scope>NUCLEOTIDE SEQUENCE</scope>
</reference>
<gene>
    <name evidence="1" type="ORF">LCGC14_0609890</name>
</gene>
<organism evidence="1">
    <name type="scientific">marine sediment metagenome</name>
    <dbReference type="NCBI Taxonomy" id="412755"/>
    <lineage>
        <taxon>unclassified sequences</taxon>
        <taxon>metagenomes</taxon>
        <taxon>ecological metagenomes</taxon>
    </lineage>
</organism>
<accession>A0A0F9UGF8</accession>